<evidence type="ECO:0000256" key="2">
    <source>
        <dbReference type="ARBA" id="ARBA00007685"/>
    </source>
</evidence>
<dbReference type="InterPro" id="IPR051307">
    <property type="entry name" value="OST4"/>
</dbReference>
<keyword evidence="10" id="KW-1185">Reference proteome</keyword>
<evidence type="ECO:0000313" key="10">
    <source>
        <dbReference type="Proteomes" id="UP001108280"/>
    </source>
</evidence>
<keyword evidence="9" id="KW-0732">Signal</keyword>
<dbReference type="PANTHER" id="PTHR48164">
    <property type="entry name" value="DOLICHYL-DIPHOSPHOOLIGOSACCHARIDE--PROTEIN GLYCOSYLTRANSFERASE SUBUNIT 4"/>
    <property type="match status" value="1"/>
</dbReference>
<evidence type="ECO:0000256" key="1">
    <source>
        <dbReference type="ARBA" id="ARBA00004643"/>
    </source>
</evidence>
<dbReference type="RefSeq" id="XP_027287350.2">
    <property type="nucleotide sequence ID" value="XM_027431549.2"/>
</dbReference>
<keyword evidence="4" id="KW-0812">Transmembrane</keyword>
<dbReference type="AlphaFoldDB" id="A0A9J7GKZ3"/>
<comment type="similarity">
    <text evidence="2">Belongs to the OST4 family.</text>
</comment>
<proteinExistence type="inferred from homology"/>
<dbReference type="InterPro" id="IPR018943">
    <property type="entry name" value="Oligosaccaryltransferase"/>
</dbReference>
<dbReference type="GO" id="GO:0018279">
    <property type="term" value="P:protein N-linked glycosylation via asparagine"/>
    <property type="evidence" value="ECO:0007669"/>
    <property type="project" value="TreeGrafter"/>
</dbReference>
<evidence type="ECO:0000256" key="7">
    <source>
        <dbReference type="ARBA" id="ARBA00022989"/>
    </source>
</evidence>
<evidence type="ECO:0000256" key="5">
    <source>
        <dbReference type="ARBA" id="ARBA00022824"/>
    </source>
</evidence>
<dbReference type="PANTHER" id="PTHR48164:SF1">
    <property type="entry name" value="DOLICHYL-DIPHOSPHOOLIGOSACCHARIDE--PROTEIN GLYCOSYLTRANSFERASE SUBUNIT 4"/>
    <property type="match status" value="1"/>
</dbReference>
<dbReference type="InterPro" id="IPR036330">
    <property type="entry name" value="Ost4p_sf"/>
</dbReference>
<reference evidence="10" key="2">
    <citation type="journal article" date="2020" name="Biotechnol. Bioeng.">
        <title>Chromosome-scale scaffolds for the Chinese hamster reference genome assembly to facilitate the study of the CHO epigenome.</title>
        <authorList>
            <person name="Hilliard W."/>
            <person name="MacDonald M."/>
            <person name="Lee K.H."/>
        </authorList>
    </citation>
    <scope>NUCLEOTIDE SEQUENCE [LARGE SCALE GENOMIC DNA]</scope>
    <source>
        <strain evidence="10">17A/GY</strain>
    </source>
</reference>
<organism evidence="10 11">
    <name type="scientific">Cricetulus griseus</name>
    <name type="common">Chinese hamster</name>
    <name type="synonym">Cricetulus barabensis griseus</name>
    <dbReference type="NCBI Taxonomy" id="10029"/>
    <lineage>
        <taxon>Eukaryota</taxon>
        <taxon>Metazoa</taxon>
        <taxon>Chordata</taxon>
        <taxon>Craniata</taxon>
        <taxon>Vertebrata</taxon>
        <taxon>Euteleostomi</taxon>
        <taxon>Mammalia</taxon>
        <taxon>Eutheria</taxon>
        <taxon>Euarchontoglires</taxon>
        <taxon>Glires</taxon>
        <taxon>Rodentia</taxon>
        <taxon>Myomorpha</taxon>
        <taxon>Muroidea</taxon>
        <taxon>Cricetidae</taxon>
        <taxon>Cricetinae</taxon>
        <taxon>Cricetulus</taxon>
    </lineage>
</organism>
<dbReference type="KEGG" id="cge:113834289"/>
<evidence type="ECO:0000256" key="3">
    <source>
        <dbReference type="ARBA" id="ARBA00017662"/>
    </source>
</evidence>
<protein>
    <recommendedName>
        <fullName evidence="3">Dolichyl-diphosphooligosaccharide--protein glycosyltransferase subunit 4</fullName>
    </recommendedName>
</protein>
<evidence type="ECO:0000256" key="6">
    <source>
        <dbReference type="ARBA" id="ARBA00022968"/>
    </source>
</evidence>
<gene>
    <name evidence="11" type="primary">LOC113834289</name>
</gene>
<keyword evidence="5" id="KW-0256">Endoplasmic reticulum</keyword>
<keyword evidence="7" id="KW-1133">Transmembrane helix</keyword>
<name>A0A9J7GKZ3_CRIGR</name>
<dbReference type="OrthoDB" id="2124077at2759"/>
<evidence type="ECO:0000313" key="11">
    <source>
        <dbReference type="RefSeq" id="XP_027287350.2"/>
    </source>
</evidence>
<dbReference type="Pfam" id="PF10215">
    <property type="entry name" value="Ost4"/>
    <property type="match status" value="1"/>
</dbReference>
<evidence type="ECO:0000256" key="9">
    <source>
        <dbReference type="SAM" id="SignalP"/>
    </source>
</evidence>
<keyword evidence="8" id="KW-0472">Membrane</keyword>
<reference evidence="11" key="3">
    <citation type="submission" date="2025-08" db="UniProtKB">
        <authorList>
            <consortium name="RefSeq"/>
        </authorList>
    </citation>
    <scope>IDENTIFICATION</scope>
    <source>
        <strain evidence="11">17A/GY</strain>
        <tissue evidence="11">Liver</tissue>
    </source>
</reference>
<reference evidence="10" key="1">
    <citation type="journal article" date="2018" name="Biotechnol. Bioeng.">
        <title>A reference genome of the Chinese hamster based on a hybrid assembly strategy.</title>
        <authorList>
            <person name="Rupp O."/>
            <person name="MacDonald M.L."/>
            <person name="Li S."/>
            <person name="Dhiman H."/>
            <person name="Polson S."/>
            <person name="Griep S."/>
            <person name="Heffner K."/>
            <person name="Hernandez I."/>
            <person name="Brinkrolf K."/>
            <person name="Jadhav V."/>
            <person name="Samoudi M."/>
            <person name="Hao H."/>
            <person name="Kingham B."/>
            <person name="Goesmann A."/>
            <person name="Betenbaugh M.J."/>
            <person name="Lewis N.E."/>
            <person name="Borth N."/>
            <person name="Lee K.H."/>
        </authorList>
    </citation>
    <scope>NUCLEOTIDE SEQUENCE [LARGE SCALE GENOMIC DNA]</scope>
    <source>
        <strain evidence="10">17A/GY</strain>
    </source>
</reference>
<dbReference type="GeneID" id="113834289"/>
<feature type="signal peptide" evidence="9">
    <location>
        <begin position="1"/>
        <end position="29"/>
    </location>
</feature>
<evidence type="ECO:0000256" key="4">
    <source>
        <dbReference type="ARBA" id="ARBA00022692"/>
    </source>
</evidence>
<dbReference type="SUPFAM" id="SSF103464">
    <property type="entry name" value="Oligosaccharyltransferase subunit ost4p"/>
    <property type="match status" value="1"/>
</dbReference>
<keyword evidence="6" id="KW-0735">Signal-anchor</keyword>
<dbReference type="Proteomes" id="UP001108280">
    <property type="component" value="Chromosome 10"/>
</dbReference>
<sequence>MITDLELAIFASMLGVSLFLLVVLCHCVAVNNPKKQEGNTHTWIFPNNFHFLKVFLNPMEQEAATG</sequence>
<feature type="chain" id="PRO_5039927355" description="Dolichyl-diphosphooligosaccharide--protein glycosyltransferase subunit 4" evidence="9">
    <location>
        <begin position="30"/>
        <end position="66"/>
    </location>
</feature>
<accession>A0A9J7GKZ3</accession>
<dbReference type="GO" id="GO:0008250">
    <property type="term" value="C:oligosaccharyltransferase complex"/>
    <property type="evidence" value="ECO:0007669"/>
    <property type="project" value="TreeGrafter"/>
</dbReference>
<comment type="subcellular location">
    <subcellularLocation>
        <location evidence="1">Endoplasmic reticulum membrane</location>
        <topology evidence="1">Single-pass type III membrane protein</topology>
    </subcellularLocation>
</comment>
<evidence type="ECO:0000256" key="8">
    <source>
        <dbReference type="ARBA" id="ARBA00023136"/>
    </source>
</evidence>